<keyword evidence="3" id="KW-1185">Reference proteome</keyword>
<dbReference type="AlphaFoldDB" id="A0A232FA37"/>
<keyword evidence="1" id="KW-0472">Membrane</keyword>
<proteinExistence type="predicted"/>
<evidence type="ECO:0000313" key="3">
    <source>
        <dbReference type="Proteomes" id="UP000215335"/>
    </source>
</evidence>
<keyword evidence="1" id="KW-1133">Transmembrane helix</keyword>
<protein>
    <submittedName>
        <fullName evidence="2">Uncharacterized protein</fullName>
    </submittedName>
</protein>
<comment type="caution">
    <text evidence="2">The sequence shown here is derived from an EMBL/GenBank/DDBJ whole genome shotgun (WGS) entry which is preliminary data.</text>
</comment>
<reference evidence="2 3" key="1">
    <citation type="journal article" date="2017" name="Curr. Biol.">
        <title>The Evolution of Venom by Co-option of Single-Copy Genes.</title>
        <authorList>
            <person name="Martinson E.O."/>
            <person name="Mrinalini"/>
            <person name="Kelkar Y.D."/>
            <person name="Chang C.H."/>
            <person name="Werren J.H."/>
        </authorList>
    </citation>
    <scope>NUCLEOTIDE SEQUENCE [LARGE SCALE GENOMIC DNA]</scope>
    <source>
        <strain evidence="2 3">Alberta</strain>
        <tissue evidence="2">Whole body</tissue>
    </source>
</reference>
<evidence type="ECO:0000256" key="1">
    <source>
        <dbReference type="SAM" id="Phobius"/>
    </source>
</evidence>
<feature type="transmembrane region" description="Helical" evidence="1">
    <location>
        <begin position="13"/>
        <end position="30"/>
    </location>
</feature>
<organism evidence="2 3">
    <name type="scientific">Trichomalopsis sarcophagae</name>
    <dbReference type="NCBI Taxonomy" id="543379"/>
    <lineage>
        <taxon>Eukaryota</taxon>
        <taxon>Metazoa</taxon>
        <taxon>Ecdysozoa</taxon>
        <taxon>Arthropoda</taxon>
        <taxon>Hexapoda</taxon>
        <taxon>Insecta</taxon>
        <taxon>Pterygota</taxon>
        <taxon>Neoptera</taxon>
        <taxon>Endopterygota</taxon>
        <taxon>Hymenoptera</taxon>
        <taxon>Apocrita</taxon>
        <taxon>Proctotrupomorpha</taxon>
        <taxon>Chalcidoidea</taxon>
        <taxon>Pteromalidae</taxon>
        <taxon>Pteromalinae</taxon>
        <taxon>Trichomalopsis</taxon>
    </lineage>
</organism>
<name>A0A232FA37_9HYME</name>
<dbReference type="Proteomes" id="UP000215335">
    <property type="component" value="Unassembled WGS sequence"/>
</dbReference>
<gene>
    <name evidence="2" type="ORF">TSAR_012254</name>
</gene>
<keyword evidence="1" id="KW-0812">Transmembrane</keyword>
<sequence>MIHLIALSFVFRFYSQTCVLIFVLLFSNYFKRTYNTVFKEMCVCFEVPTWLGFIESSF</sequence>
<dbReference type="EMBL" id="NNAY01000626">
    <property type="protein sequence ID" value="OXU27319.1"/>
    <property type="molecule type" value="Genomic_DNA"/>
</dbReference>
<evidence type="ECO:0000313" key="2">
    <source>
        <dbReference type="EMBL" id="OXU27319.1"/>
    </source>
</evidence>
<accession>A0A232FA37</accession>